<gene>
    <name evidence="2" type="ORF">JVT61DRAFT_10042</name>
</gene>
<dbReference type="Pfam" id="PF13391">
    <property type="entry name" value="HNH_2"/>
    <property type="match status" value="1"/>
</dbReference>
<sequence>MVPLPRFQLPLNGPPSGYGWEECGIPAPSPSRFKIGVHGRDSILGQPRCVICGLSGEMVKHCFILKGRSSYYWNRLKDSNWISSQIRNTCTEEPHTGLLLCSNHHVLFDKYYFFIRYFPEVHKFVFVNYSDQPDQQQFHGKAIALDIKDRLTPYPSLFVLHEMRVRGYHPQQPLDPDVPDNISWQDWISDGVLKSDVLKGRNVREVPDTPPCASA</sequence>
<accession>A0A8I2YYY9</accession>
<name>A0A8I2YYY9_9AGAM</name>
<feature type="domain" description="HNH nuclease" evidence="1">
    <location>
        <begin position="49"/>
        <end position="115"/>
    </location>
</feature>
<organism evidence="2 3">
    <name type="scientific">Boletus reticuloceps</name>
    <dbReference type="NCBI Taxonomy" id="495285"/>
    <lineage>
        <taxon>Eukaryota</taxon>
        <taxon>Fungi</taxon>
        <taxon>Dikarya</taxon>
        <taxon>Basidiomycota</taxon>
        <taxon>Agaricomycotina</taxon>
        <taxon>Agaricomycetes</taxon>
        <taxon>Agaricomycetidae</taxon>
        <taxon>Boletales</taxon>
        <taxon>Boletineae</taxon>
        <taxon>Boletaceae</taxon>
        <taxon>Boletoideae</taxon>
        <taxon>Boletus</taxon>
    </lineage>
</organism>
<evidence type="ECO:0000313" key="2">
    <source>
        <dbReference type="EMBL" id="KAG6379543.1"/>
    </source>
</evidence>
<proteinExistence type="predicted"/>
<dbReference type="AlphaFoldDB" id="A0A8I2YYY9"/>
<keyword evidence="3" id="KW-1185">Reference proteome</keyword>
<dbReference type="InterPro" id="IPR003615">
    <property type="entry name" value="HNH_nuc"/>
</dbReference>
<dbReference type="EMBL" id="JAGFBS010000004">
    <property type="protein sequence ID" value="KAG6379543.1"/>
    <property type="molecule type" value="Genomic_DNA"/>
</dbReference>
<dbReference type="OrthoDB" id="2124139at2759"/>
<evidence type="ECO:0000313" key="3">
    <source>
        <dbReference type="Proteomes" id="UP000683000"/>
    </source>
</evidence>
<dbReference type="Proteomes" id="UP000683000">
    <property type="component" value="Unassembled WGS sequence"/>
</dbReference>
<comment type="caution">
    <text evidence="2">The sequence shown here is derived from an EMBL/GenBank/DDBJ whole genome shotgun (WGS) entry which is preliminary data.</text>
</comment>
<protein>
    <recommendedName>
        <fullName evidence="1">HNH nuclease domain-containing protein</fullName>
    </recommendedName>
</protein>
<evidence type="ECO:0000259" key="1">
    <source>
        <dbReference type="Pfam" id="PF13391"/>
    </source>
</evidence>
<reference evidence="2" key="1">
    <citation type="submission" date="2021-03" db="EMBL/GenBank/DDBJ databases">
        <title>Evolutionary innovations through gain and loss of genes in the ectomycorrhizal Boletales.</title>
        <authorList>
            <person name="Wu G."/>
            <person name="Miyauchi S."/>
            <person name="Morin E."/>
            <person name="Yang Z.-L."/>
            <person name="Xu J."/>
            <person name="Martin F.M."/>
        </authorList>
    </citation>
    <scope>NUCLEOTIDE SEQUENCE</scope>
    <source>
        <strain evidence="2">BR01</strain>
    </source>
</reference>